<comment type="caution">
    <text evidence="6">The sequence shown here is derived from an EMBL/GenBank/DDBJ whole genome shotgun (WGS) entry which is preliminary data.</text>
</comment>
<evidence type="ECO:0000256" key="4">
    <source>
        <dbReference type="PROSITE-ProRule" id="PRU00409"/>
    </source>
</evidence>
<dbReference type="Gene3D" id="3.30.470.20">
    <property type="entry name" value="ATP-grasp fold, B domain"/>
    <property type="match status" value="1"/>
</dbReference>
<organism evidence="6 7">
    <name type="scientific">Corynebacterium propinquum</name>
    <dbReference type="NCBI Taxonomy" id="43769"/>
    <lineage>
        <taxon>Bacteria</taxon>
        <taxon>Bacillati</taxon>
        <taxon>Actinomycetota</taxon>
        <taxon>Actinomycetes</taxon>
        <taxon>Mycobacteriales</taxon>
        <taxon>Corynebacteriaceae</taxon>
        <taxon>Corynebacterium</taxon>
    </lineage>
</organism>
<dbReference type="InterPro" id="IPR011761">
    <property type="entry name" value="ATP-grasp"/>
</dbReference>
<keyword evidence="3 4" id="KW-0067">ATP-binding</keyword>
<dbReference type="GeneID" id="64189096"/>
<dbReference type="PANTHER" id="PTHR43585">
    <property type="entry name" value="FUMIPYRROLE BIOSYNTHESIS PROTEIN C"/>
    <property type="match status" value="1"/>
</dbReference>
<gene>
    <name evidence="6" type="ORF">QPX45_04965</name>
</gene>
<dbReference type="Gene3D" id="3.40.50.20">
    <property type="match status" value="1"/>
</dbReference>
<accession>A0ABT7G1J6</accession>
<name>A0ABT7G1J6_9CORY</name>
<dbReference type="InterPro" id="IPR052032">
    <property type="entry name" value="ATP-dep_AA_Ligase"/>
</dbReference>
<dbReference type="PROSITE" id="PS50975">
    <property type="entry name" value="ATP_GRASP"/>
    <property type="match status" value="1"/>
</dbReference>
<dbReference type="RefSeq" id="WP_018121263.1">
    <property type="nucleotide sequence ID" value="NZ_CABIYR010000010.1"/>
</dbReference>
<sequence length="393" mass="43572">MQEKHLVIISGNDSSLPKVSPPNTKITLIQTADRATDWQKKYVDSYIEVEEINEDTLLEVLRSIHLMHPVTGLVCFLEPVILVAARVANMLGIRSNPLCAVSTARDKTLTRQALDNANIPQRPWRMCGTPEEVLAFWKELGEESVVIKPITGAGSAGVRRVKNEDEVRAHLAEISSLHSWALLDNPDLLVLVEAVLPGREFSVEAMTVDGSHEVVQITEKITSGPPRYVEMGHWQPAELNEQQKDQISRRVPSILDAIGHRIGPSHTEIMVDGEDVWLVETHTRFGGDQIWELTELTTGRHMATETIFAILDLPLPAPGPRYSESAIFFMSWASHSEVPVIPGLIRVKHPSRRELIRRDQIIDSSTRTGYALAAGPNAASNALSAVKALQKEN</sequence>
<feature type="domain" description="ATP-grasp" evidence="5">
    <location>
        <begin position="111"/>
        <end position="311"/>
    </location>
</feature>
<dbReference type="Proteomes" id="UP001243856">
    <property type="component" value="Unassembled WGS sequence"/>
</dbReference>
<reference evidence="6 7" key="1">
    <citation type="submission" date="2023-05" db="EMBL/GenBank/DDBJ databases">
        <title>Metabolic capabilities are highly conserved among human nasal-associated Corynebacterium species in pangenomic analyses.</title>
        <authorList>
            <person name="Tran T.H."/>
            <person name="Roberts A.Q."/>
            <person name="Escapa I.F."/>
            <person name="Gao W."/>
            <person name="Conlan S."/>
            <person name="Kong H."/>
            <person name="Segre J.A."/>
            <person name="Kelly M.S."/>
            <person name="Lemon K.P."/>
        </authorList>
    </citation>
    <scope>NUCLEOTIDE SEQUENCE [LARGE SCALE GENOMIC DNA]</scope>
    <source>
        <strain evidence="6 7">KPL2811</strain>
    </source>
</reference>
<dbReference type="SUPFAM" id="SSF56059">
    <property type="entry name" value="Glutathione synthetase ATP-binding domain-like"/>
    <property type="match status" value="1"/>
</dbReference>
<keyword evidence="7" id="KW-1185">Reference proteome</keyword>
<keyword evidence="1" id="KW-0436">Ligase</keyword>
<evidence type="ECO:0000313" key="6">
    <source>
        <dbReference type="EMBL" id="MDK4300600.1"/>
    </source>
</evidence>
<proteinExistence type="predicted"/>
<dbReference type="EMBL" id="JASNVK010000007">
    <property type="protein sequence ID" value="MDK4300600.1"/>
    <property type="molecule type" value="Genomic_DNA"/>
</dbReference>
<evidence type="ECO:0000313" key="7">
    <source>
        <dbReference type="Proteomes" id="UP001243856"/>
    </source>
</evidence>
<protein>
    <submittedName>
        <fullName evidence="6">ATP-grasp domain-containing protein</fullName>
    </submittedName>
</protein>
<dbReference type="PANTHER" id="PTHR43585:SF2">
    <property type="entry name" value="ATP-GRASP ENZYME FSQD"/>
    <property type="match status" value="1"/>
</dbReference>
<evidence type="ECO:0000256" key="2">
    <source>
        <dbReference type="ARBA" id="ARBA00022741"/>
    </source>
</evidence>
<evidence type="ECO:0000259" key="5">
    <source>
        <dbReference type="PROSITE" id="PS50975"/>
    </source>
</evidence>
<evidence type="ECO:0000256" key="1">
    <source>
        <dbReference type="ARBA" id="ARBA00022598"/>
    </source>
</evidence>
<dbReference type="Pfam" id="PF13535">
    <property type="entry name" value="ATP-grasp_4"/>
    <property type="match status" value="1"/>
</dbReference>
<evidence type="ECO:0000256" key="3">
    <source>
        <dbReference type="ARBA" id="ARBA00022840"/>
    </source>
</evidence>
<keyword evidence="2 4" id="KW-0547">Nucleotide-binding</keyword>